<gene>
    <name evidence="1" type="ORF">XBP1_1620026</name>
</gene>
<protein>
    <submittedName>
        <fullName evidence="1">Uncharacterized protein</fullName>
    </submittedName>
</protein>
<dbReference type="Proteomes" id="UP000028511">
    <property type="component" value="Unassembled WGS sequence"/>
</dbReference>
<organism evidence="1">
    <name type="scientific">Xenorhabdus bovienii str. puntauvense</name>
    <dbReference type="NCBI Taxonomy" id="1398201"/>
    <lineage>
        <taxon>Bacteria</taxon>
        <taxon>Pseudomonadati</taxon>
        <taxon>Pseudomonadota</taxon>
        <taxon>Gammaproteobacteria</taxon>
        <taxon>Enterobacterales</taxon>
        <taxon>Morganellaceae</taxon>
        <taxon>Xenorhabdus</taxon>
    </lineage>
</organism>
<reference evidence="1" key="1">
    <citation type="submission" date="2013-07" db="EMBL/GenBank/DDBJ databases">
        <title>Sub-species coevolution in mutualistic symbiosis.</title>
        <authorList>
            <person name="Murfin K."/>
            <person name="Klassen J."/>
            <person name="Lee M."/>
            <person name="Forst S."/>
            <person name="Stock P."/>
            <person name="Goodrich-Blair H."/>
        </authorList>
    </citation>
    <scope>NUCLEOTIDE SEQUENCE [LARGE SCALE GENOMIC DNA]</scope>
    <source>
        <strain evidence="1">Puntauvense</strain>
    </source>
</reference>
<dbReference type="EMBL" id="CBSW010000071">
    <property type="protein sequence ID" value="CDG95843.1"/>
    <property type="molecule type" value="Genomic_DNA"/>
</dbReference>
<evidence type="ECO:0000313" key="1">
    <source>
        <dbReference type="EMBL" id="CDG95843.1"/>
    </source>
</evidence>
<name>A0A077NC44_XENBV</name>
<comment type="caution">
    <text evidence="1">The sequence shown here is derived from an EMBL/GenBank/DDBJ whole genome shotgun (WGS) entry which is preliminary data.</text>
</comment>
<dbReference type="AlphaFoldDB" id="A0A077NC44"/>
<proteinExistence type="predicted"/>
<sequence length="46" mass="5332">MKCRFYNSRLSKGRFTPSLYKTNAPTARETLHEKVVLSASRWDDGI</sequence>
<accession>A0A077NC44</accession>
<dbReference type="HOGENOM" id="CLU_3190745_0_0_6"/>